<sequence>MAFAFKKFPGELGENWRFISGTEPSQQSIRDLKNKKREEQIERMADSWLQATQCILVACFYLGICAGLRRREPGVKTFGDWLTLKLSNYFLRRCPRPPLFSDVFAKEQMSWKAAHLAGMSVADELLRGNGGHVAFRIVQVTYETSDNKHLVMSEAKTWLADSGDGEGNRVLDPRPGIVNPLNTSKNITGDAGVHEIPSFAKLQVATQEYLQHSCARLGGCGESPDAGRVIQKNIIIQQPDYHGPRECSIPDLSAMQNQYRSLLVEEVSQRSQGEESMHPSIAYLQLDRHGILRPYDRKSQIKGLLSNHVREIADWTEIDLTTYLTLVQGYVYHYSRHIDRVLAGKKDSRGRGRLDPSQSVLPDYPSAQLRRLRKRQSAGLELPDQ</sequence>
<keyword evidence="3" id="KW-1185">Reference proteome</keyword>
<evidence type="ECO:0000313" key="3">
    <source>
        <dbReference type="Proteomes" id="UP001629113"/>
    </source>
</evidence>
<evidence type="ECO:0000313" key="2">
    <source>
        <dbReference type="EMBL" id="KAL3422970.1"/>
    </source>
</evidence>
<name>A0ABR4PI07_9HELO</name>
<reference evidence="2 3" key="1">
    <citation type="submission" date="2024-06" db="EMBL/GenBank/DDBJ databases">
        <title>Complete genome of Phlyctema vagabunda strain 19-DSS-EL-015.</title>
        <authorList>
            <person name="Fiorenzani C."/>
        </authorList>
    </citation>
    <scope>NUCLEOTIDE SEQUENCE [LARGE SCALE GENOMIC DNA]</scope>
    <source>
        <strain evidence="2 3">19-DSS-EL-015</strain>
    </source>
</reference>
<gene>
    <name evidence="2" type="ORF">PVAG01_04717</name>
</gene>
<protein>
    <submittedName>
        <fullName evidence="2">Uncharacterized protein</fullName>
    </submittedName>
</protein>
<feature type="region of interest" description="Disordered" evidence="1">
    <location>
        <begin position="346"/>
        <end position="368"/>
    </location>
</feature>
<dbReference type="Proteomes" id="UP001629113">
    <property type="component" value="Unassembled WGS sequence"/>
</dbReference>
<comment type="caution">
    <text evidence="2">The sequence shown here is derived from an EMBL/GenBank/DDBJ whole genome shotgun (WGS) entry which is preliminary data.</text>
</comment>
<accession>A0ABR4PI07</accession>
<proteinExistence type="predicted"/>
<organism evidence="2 3">
    <name type="scientific">Phlyctema vagabunda</name>
    <dbReference type="NCBI Taxonomy" id="108571"/>
    <lineage>
        <taxon>Eukaryota</taxon>
        <taxon>Fungi</taxon>
        <taxon>Dikarya</taxon>
        <taxon>Ascomycota</taxon>
        <taxon>Pezizomycotina</taxon>
        <taxon>Leotiomycetes</taxon>
        <taxon>Helotiales</taxon>
        <taxon>Dermateaceae</taxon>
        <taxon>Phlyctema</taxon>
    </lineage>
</organism>
<dbReference type="EMBL" id="JBFCZG010000004">
    <property type="protein sequence ID" value="KAL3422970.1"/>
    <property type="molecule type" value="Genomic_DNA"/>
</dbReference>
<evidence type="ECO:0000256" key="1">
    <source>
        <dbReference type="SAM" id="MobiDB-lite"/>
    </source>
</evidence>